<accession>A0A193QJI4</accession>
<proteinExistence type="predicted"/>
<organism evidence="1 2">
    <name type="scientific">Sodalis glossinidius (strain morsitans)</name>
    <dbReference type="NCBI Taxonomy" id="343509"/>
    <lineage>
        <taxon>Bacteria</taxon>
        <taxon>Pseudomonadati</taxon>
        <taxon>Pseudomonadota</taxon>
        <taxon>Gammaproteobacteria</taxon>
        <taxon>Enterobacterales</taxon>
        <taxon>Bruguierivoracaceae</taxon>
        <taxon>Sodalis</taxon>
    </lineage>
</organism>
<evidence type="ECO:0000313" key="1">
    <source>
        <dbReference type="EMBL" id="CRL45090.1"/>
    </source>
</evidence>
<evidence type="ECO:0000313" key="2">
    <source>
        <dbReference type="Proteomes" id="UP000245838"/>
    </source>
</evidence>
<sequence>MSLEAHLERSNQLDEERNTLLAERNKLIATQCTDNRVVCQHEPPARAQANIVNH</sequence>
<dbReference type="Proteomes" id="UP000245838">
    <property type="component" value="Chromosome sggmmb4_Chromosome"/>
</dbReference>
<protein>
    <submittedName>
        <fullName evidence="1">Uncharacterized protein</fullName>
    </submittedName>
</protein>
<reference evidence="1 2" key="1">
    <citation type="submission" date="2015-05" db="EMBL/GenBank/DDBJ databases">
        <authorList>
            <person name="Goodhead I."/>
        </authorList>
    </citation>
    <scope>NUCLEOTIDE SEQUENCE [LARGE SCALE GENOMIC DNA]</scope>
    <source>
        <strain evidence="2">morsitans</strain>
    </source>
</reference>
<dbReference type="EMBL" id="LN854557">
    <property type="protein sequence ID" value="CRL45090.1"/>
    <property type="molecule type" value="Genomic_DNA"/>
</dbReference>
<name>A0A193QJI4_SODGM</name>
<dbReference type="AlphaFoldDB" id="A0A193QJI4"/>
<gene>
    <name evidence="1" type="ORF">SGGMMB4_02617</name>
</gene>